<comment type="catalytic activity">
    <reaction evidence="7">
        <text>[protein]-L-isoaspartate + S-adenosyl-L-methionine = [protein]-L-isoaspartate alpha-methyl ester + S-adenosyl-L-homocysteine</text>
        <dbReference type="Rhea" id="RHEA:12705"/>
        <dbReference type="Rhea" id="RHEA-COMP:12143"/>
        <dbReference type="Rhea" id="RHEA-COMP:12144"/>
        <dbReference type="ChEBI" id="CHEBI:57856"/>
        <dbReference type="ChEBI" id="CHEBI:59789"/>
        <dbReference type="ChEBI" id="CHEBI:90596"/>
        <dbReference type="ChEBI" id="CHEBI:90598"/>
        <dbReference type="EC" id="2.1.1.77"/>
    </reaction>
</comment>
<protein>
    <recommendedName>
        <fullName evidence="7">Protein-L-isoaspartate O-methyltransferase</fullName>
        <ecNumber evidence="7">2.1.1.77</ecNumber>
    </recommendedName>
    <alternativeName>
        <fullName evidence="7">L-isoaspartyl protein carboxyl methyltransferase</fullName>
    </alternativeName>
    <alternativeName>
        <fullName evidence="7">Protein L-isoaspartyl methyltransferase</fullName>
    </alternativeName>
    <alternativeName>
        <fullName evidence="7">Protein-beta-aspartate methyltransferase</fullName>
        <shortName evidence="7">PIMT</shortName>
    </alternativeName>
</protein>
<evidence type="ECO:0000313" key="8">
    <source>
        <dbReference type="EMBL" id="GLH72646.1"/>
    </source>
</evidence>
<comment type="similarity">
    <text evidence="2 7">Belongs to the methyltransferase superfamily. L-isoaspartyl/D-aspartyl protein methyltransferase family.</text>
</comment>
<evidence type="ECO:0000256" key="6">
    <source>
        <dbReference type="ARBA" id="ARBA00022691"/>
    </source>
</evidence>
<organism evidence="8 9">
    <name type="scientific">Geothrix limicola</name>
    <dbReference type="NCBI Taxonomy" id="2927978"/>
    <lineage>
        <taxon>Bacteria</taxon>
        <taxon>Pseudomonadati</taxon>
        <taxon>Acidobacteriota</taxon>
        <taxon>Holophagae</taxon>
        <taxon>Holophagales</taxon>
        <taxon>Holophagaceae</taxon>
        <taxon>Geothrix</taxon>
    </lineage>
</organism>
<dbReference type="SUPFAM" id="SSF53335">
    <property type="entry name" value="S-adenosyl-L-methionine-dependent methyltransferases"/>
    <property type="match status" value="1"/>
</dbReference>
<dbReference type="Pfam" id="PF01135">
    <property type="entry name" value="PCMT"/>
    <property type="match status" value="1"/>
</dbReference>
<accession>A0ABQ5QDT2</accession>
<keyword evidence="9" id="KW-1185">Reference proteome</keyword>
<evidence type="ECO:0000256" key="3">
    <source>
        <dbReference type="ARBA" id="ARBA00022490"/>
    </source>
</evidence>
<comment type="caution">
    <text evidence="8">The sequence shown here is derived from an EMBL/GenBank/DDBJ whole genome shotgun (WGS) entry which is preliminary data.</text>
</comment>
<keyword evidence="6 7" id="KW-0949">S-adenosyl-L-methionine</keyword>
<evidence type="ECO:0000256" key="4">
    <source>
        <dbReference type="ARBA" id="ARBA00022603"/>
    </source>
</evidence>
<dbReference type="NCBIfam" id="NF001453">
    <property type="entry name" value="PRK00312.1"/>
    <property type="match status" value="1"/>
</dbReference>
<dbReference type="Proteomes" id="UP001165069">
    <property type="component" value="Unassembled WGS sequence"/>
</dbReference>
<dbReference type="PANTHER" id="PTHR11579:SF0">
    <property type="entry name" value="PROTEIN-L-ISOASPARTATE(D-ASPARTATE) O-METHYLTRANSFERASE"/>
    <property type="match status" value="1"/>
</dbReference>
<dbReference type="CDD" id="cd02440">
    <property type="entry name" value="AdoMet_MTases"/>
    <property type="match status" value="1"/>
</dbReference>
<evidence type="ECO:0000256" key="1">
    <source>
        <dbReference type="ARBA" id="ARBA00004496"/>
    </source>
</evidence>
<evidence type="ECO:0000256" key="5">
    <source>
        <dbReference type="ARBA" id="ARBA00022679"/>
    </source>
</evidence>
<evidence type="ECO:0000256" key="7">
    <source>
        <dbReference type="HAMAP-Rule" id="MF_00090"/>
    </source>
</evidence>
<gene>
    <name evidence="7 8" type="primary">pcm</name>
    <name evidence="8" type="ORF">GETHLI_11480</name>
</gene>
<dbReference type="EMBL" id="BSDE01000002">
    <property type="protein sequence ID" value="GLH72646.1"/>
    <property type="molecule type" value="Genomic_DNA"/>
</dbReference>
<dbReference type="HAMAP" id="MF_00090">
    <property type="entry name" value="PIMT"/>
    <property type="match status" value="1"/>
</dbReference>
<proteinExistence type="inferred from homology"/>
<evidence type="ECO:0000256" key="2">
    <source>
        <dbReference type="ARBA" id="ARBA00005369"/>
    </source>
</evidence>
<dbReference type="PROSITE" id="PS01279">
    <property type="entry name" value="PCMT"/>
    <property type="match status" value="1"/>
</dbReference>
<feature type="active site" evidence="7">
    <location>
        <position position="79"/>
    </location>
</feature>
<dbReference type="NCBIfam" id="TIGR00080">
    <property type="entry name" value="pimt"/>
    <property type="match status" value="1"/>
</dbReference>
<dbReference type="Gene3D" id="3.40.50.150">
    <property type="entry name" value="Vaccinia Virus protein VP39"/>
    <property type="match status" value="1"/>
</dbReference>
<keyword evidence="5 7" id="KW-0808">Transferase</keyword>
<reference evidence="8 9" key="1">
    <citation type="journal article" date="2023" name="Antonie Van Leeuwenhoek">
        <title>Mesoterricola silvestris gen. nov., sp. nov., Mesoterricola sediminis sp. nov., Geothrix oryzae sp. nov., Geothrix edaphica sp. nov., Geothrix rubra sp. nov., and Geothrix limicola sp. nov., six novel members of Acidobacteriota isolated from soils.</title>
        <authorList>
            <person name="Itoh H."/>
            <person name="Sugisawa Y."/>
            <person name="Mise K."/>
            <person name="Xu Z."/>
            <person name="Kuniyasu M."/>
            <person name="Ushijima N."/>
            <person name="Kawano K."/>
            <person name="Kobayashi E."/>
            <person name="Shiratori Y."/>
            <person name="Masuda Y."/>
            <person name="Senoo K."/>
        </authorList>
    </citation>
    <scope>NUCLEOTIDE SEQUENCE [LARGE SCALE GENOMIC DNA]</scope>
    <source>
        <strain evidence="8 9">Red804</strain>
    </source>
</reference>
<keyword evidence="3 7" id="KW-0963">Cytoplasm</keyword>
<dbReference type="InterPro" id="IPR000682">
    <property type="entry name" value="PCMT"/>
</dbReference>
<comment type="function">
    <text evidence="7">Catalyzes the methyl esterification of L-isoaspartyl residues in peptides and proteins that result from spontaneous decomposition of normal L-aspartyl and L-asparaginyl residues. It plays a role in the repair and/or degradation of damaged proteins.</text>
</comment>
<comment type="subcellular location">
    <subcellularLocation>
        <location evidence="1 7">Cytoplasm</location>
    </subcellularLocation>
</comment>
<evidence type="ECO:0000313" key="9">
    <source>
        <dbReference type="Proteomes" id="UP001165069"/>
    </source>
</evidence>
<sequence length="228" mass="24779">MLTSGGFEPGSTPPPVEDAVFIVARARMVRDQIVARGLTDPRVLSVMGRVPRQEFVPKNQRYASYEDGPLPIGHGQTISQPYIVAFMTAALDPQPKDRVLEIGTGSGYQAAVISELVAAVYSIEIVEPLARRAEADLKRLGYDKVKVRAGDGYRGWPEAAPFDAIIVTCAPEKVPKALVDQLKVGGRMIVPVGPQHGVQELYLLRKLEGGLQTQAVLPVRFVPMVMAH</sequence>
<name>A0ABQ5QDT2_9BACT</name>
<dbReference type="PANTHER" id="PTHR11579">
    <property type="entry name" value="PROTEIN-L-ISOASPARTATE O-METHYLTRANSFERASE"/>
    <property type="match status" value="1"/>
</dbReference>
<keyword evidence="4 7" id="KW-0489">Methyltransferase</keyword>
<dbReference type="EC" id="2.1.1.77" evidence="7"/>
<dbReference type="InterPro" id="IPR029063">
    <property type="entry name" value="SAM-dependent_MTases_sf"/>
</dbReference>